<evidence type="ECO:0000256" key="2">
    <source>
        <dbReference type="ARBA" id="ARBA00004555"/>
    </source>
</evidence>
<keyword evidence="7 8" id="KW-0175">Coiled coil</keyword>
<reference evidence="10" key="1">
    <citation type="submission" date="2018-09" db="EMBL/GenBank/DDBJ databases">
        <title>whole genome sequence of T. equiperdum IVM-t1 strain.</title>
        <authorList>
            <person name="Suganuma K."/>
        </authorList>
    </citation>
    <scope>NUCLEOTIDE SEQUENCE [LARGE SCALE GENOMIC DNA]</scope>
    <source>
        <strain evidence="10">IVM-t1</strain>
    </source>
</reference>
<evidence type="ECO:0000256" key="1">
    <source>
        <dbReference type="ARBA" id="ARBA00004496"/>
    </source>
</evidence>
<feature type="coiled-coil region" evidence="8">
    <location>
        <begin position="143"/>
        <end position="177"/>
    </location>
</feature>
<dbReference type="GO" id="GO:0005794">
    <property type="term" value="C:Golgi apparatus"/>
    <property type="evidence" value="ECO:0007669"/>
    <property type="project" value="UniProtKB-SubCell"/>
</dbReference>
<dbReference type="PANTHER" id="PTHR21470">
    <property type="entry name" value="RAB6-INTERACTING PROTEIN GORAB"/>
    <property type="match status" value="1"/>
</dbReference>
<evidence type="ECO:0000256" key="8">
    <source>
        <dbReference type="SAM" id="Coils"/>
    </source>
</evidence>
<dbReference type="PANTHER" id="PTHR21470:SF2">
    <property type="entry name" value="RAB6-INTERACTING GOLGIN"/>
    <property type="match status" value="1"/>
</dbReference>
<protein>
    <recommendedName>
        <fullName evidence="4">RAB6-interacting golgin</fullName>
    </recommendedName>
</protein>
<gene>
    <name evidence="10" type="primary">kkt9</name>
    <name evidence="10" type="ORF">DPX39_080011400</name>
</gene>
<proteinExistence type="inferred from homology"/>
<feature type="coiled-coil region" evidence="8">
    <location>
        <begin position="45"/>
        <end position="79"/>
    </location>
</feature>
<organism evidence="10">
    <name type="scientific">Trypanosoma brucei equiperdum</name>
    <dbReference type="NCBI Taxonomy" id="630700"/>
    <lineage>
        <taxon>Eukaryota</taxon>
        <taxon>Discoba</taxon>
        <taxon>Euglenozoa</taxon>
        <taxon>Kinetoplastea</taxon>
        <taxon>Metakinetoplastina</taxon>
        <taxon>Trypanosomatida</taxon>
        <taxon>Trypanosomatidae</taxon>
        <taxon>Trypanosoma</taxon>
    </lineage>
</organism>
<evidence type="ECO:0000256" key="7">
    <source>
        <dbReference type="ARBA" id="ARBA00023054"/>
    </source>
</evidence>
<evidence type="ECO:0000256" key="3">
    <source>
        <dbReference type="ARBA" id="ARBA00005599"/>
    </source>
</evidence>
<dbReference type="Proteomes" id="UP000266743">
    <property type="component" value="Chromosome 8"/>
</dbReference>
<dbReference type="EMBL" id="QSBY01000008">
    <property type="protein sequence ID" value="RHW70950.1"/>
    <property type="molecule type" value="Genomic_DNA"/>
</dbReference>
<keyword evidence="5" id="KW-0963">Cytoplasm</keyword>
<accession>A0A3L6L979</accession>
<feature type="compositionally biased region" description="Polar residues" evidence="9">
    <location>
        <begin position="245"/>
        <end position="287"/>
    </location>
</feature>
<dbReference type="AlphaFoldDB" id="A0A3L6L979"/>
<evidence type="ECO:0000256" key="4">
    <source>
        <dbReference type="ARBA" id="ARBA00014130"/>
    </source>
</evidence>
<comment type="caution">
    <text evidence="10">The sequence shown here is derived from an EMBL/GenBank/DDBJ whole genome shotgun (WGS) entry which is preliminary data.</text>
</comment>
<feature type="region of interest" description="Disordered" evidence="9">
    <location>
        <begin position="245"/>
        <end position="302"/>
    </location>
</feature>
<name>A0A3L6L979_9TRYP</name>
<evidence type="ECO:0000256" key="5">
    <source>
        <dbReference type="ARBA" id="ARBA00022490"/>
    </source>
</evidence>
<dbReference type="InterPro" id="IPR007033">
    <property type="entry name" value="GORAB"/>
</dbReference>
<keyword evidence="6" id="KW-0333">Golgi apparatus</keyword>
<evidence type="ECO:0000313" key="10">
    <source>
        <dbReference type="EMBL" id="RHW70950.1"/>
    </source>
</evidence>
<comment type="similarity">
    <text evidence="3">Belongs to the GORAB family.</text>
</comment>
<evidence type="ECO:0000256" key="9">
    <source>
        <dbReference type="SAM" id="MobiDB-lite"/>
    </source>
</evidence>
<feature type="region of interest" description="Disordered" evidence="9">
    <location>
        <begin position="177"/>
        <end position="207"/>
    </location>
</feature>
<evidence type="ECO:0000256" key="6">
    <source>
        <dbReference type="ARBA" id="ARBA00023034"/>
    </source>
</evidence>
<sequence>MSSVLTRSFSSCAGKLEETRELIKRDLETARKHRIELRKTIDDDLKRVEKERAELLGIVEEQEAKINRSVREFEEVRSRREWLKKEHDEAVKRYVKMSDTVTFIKEGDKRLQDRTDFEAVLEEENTTWADRERQLIASVSTHNTTLKQARKERRKEVETLETELAEMTKKLEQERIARREDLQQESQGLLRSRRGTPQPPSQRPTVAAVHTQAFEPLEANRKEQQFIAINKSSCLPTRQIRSCFKNNNSTGGNRVSNELETGRNTVANRRRSTNGSGSTGQGVSQHFHSAPVSRATSQSLVSGDSENIVKIRGAASQRAFSYADTKRVAGRKHELLRDSTNI</sequence>
<comment type="subcellular location">
    <subcellularLocation>
        <location evidence="1">Cytoplasm</location>
    </subcellularLocation>
    <subcellularLocation>
        <location evidence="2">Golgi apparatus</location>
    </subcellularLocation>
</comment>